<dbReference type="Pfam" id="PF04542">
    <property type="entry name" value="Sigma70_r2"/>
    <property type="match status" value="1"/>
</dbReference>
<keyword evidence="8" id="KW-1185">Reference proteome</keyword>
<dbReference type="PANTHER" id="PTHR43133:SF46">
    <property type="entry name" value="RNA POLYMERASE SIGMA-70 FACTOR ECF SUBFAMILY"/>
    <property type="match status" value="1"/>
</dbReference>
<dbReference type="GO" id="GO:0003677">
    <property type="term" value="F:DNA binding"/>
    <property type="evidence" value="ECO:0007669"/>
    <property type="project" value="InterPro"/>
</dbReference>
<dbReference type="GO" id="GO:0016987">
    <property type="term" value="F:sigma factor activity"/>
    <property type="evidence" value="ECO:0007669"/>
    <property type="project" value="UniProtKB-KW"/>
</dbReference>
<comment type="similarity">
    <text evidence="1">Belongs to the sigma-70 factor family. ECF subfamily.</text>
</comment>
<dbReference type="GO" id="GO:0006352">
    <property type="term" value="P:DNA-templated transcription initiation"/>
    <property type="evidence" value="ECO:0007669"/>
    <property type="project" value="InterPro"/>
</dbReference>
<sequence>MLEKEIFLGCLKNSRPAQEALYKLYAGKVMTTCMRYAKSREEAEDMLQEVFLIIFKKINQVKKIEALGGWIRQVAVHKAIDIYHKQKKHFGHLSDEALMYESDTQDTALDMLSAEELINLIRELPEGYRVVFNLYIIEGYKHEDIGKLLGISKSTSRSQLTKAKQALRKMLATNYKITQYIR</sequence>
<feature type="domain" description="RNA polymerase sigma factor 70 region 4 type 2" evidence="6">
    <location>
        <begin position="115"/>
        <end position="167"/>
    </location>
</feature>
<dbReference type="PANTHER" id="PTHR43133">
    <property type="entry name" value="RNA POLYMERASE ECF-TYPE SIGMA FACTO"/>
    <property type="match status" value="1"/>
</dbReference>
<evidence type="ECO:0000256" key="4">
    <source>
        <dbReference type="ARBA" id="ARBA00023163"/>
    </source>
</evidence>
<evidence type="ECO:0000313" key="8">
    <source>
        <dbReference type="Proteomes" id="UP000006054"/>
    </source>
</evidence>
<dbReference type="InterPro" id="IPR039425">
    <property type="entry name" value="RNA_pol_sigma-70-like"/>
</dbReference>
<dbReference type="InterPro" id="IPR013249">
    <property type="entry name" value="RNA_pol_sigma70_r4_t2"/>
</dbReference>
<name>I4AH43_BERLS</name>
<dbReference type="InterPro" id="IPR036388">
    <property type="entry name" value="WH-like_DNA-bd_sf"/>
</dbReference>
<dbReference type="HOGENOM" id="CLU_047691_3_2_10"/>
<dbReference type="RefSeq" id="WP_014796736.1">
    <property type="nucleotide sequence ID" value="NC_018018.1"/>
</dbReference>
<keyword evidence="3" id="KW-0731">Sigma factor</keyword>
<dbReference type="EMBL" id="CP003345">
    <property type="protein sequence ID" value="AFM03278.1"/>
    <property type="molecule type" value="Genomic_DNA"/>
</dbReference>
<evidence type="ECO:0000313" key="7">
    <source>
        <dbReference type="EMBL" id="AFM03278.1"/>
    </source>
</evidence>
<evidence type="ECO:0000259" key="5">
    <source>
        <dbReference type="Pfam" id="PF04542"/>
    </source>
</evidence>
<dbReference type="OrthoDB" id="941544at2"/>
<feature type="domain" description="RNA polymerase sigma-70 region 2" evidence="5">
    <location>
        <begin position="21"/>
        <end position="88"/>
    </location>
</feature>
<dbReference type="NCBIfam" id="TIGR02937">
    <property type="entry name" value="sigma70-ECF"/>
    <property type="match status" value="1"/>
</dbReference>
<dbReference type="CDD" id="cd06171">
    <property type="entry name" value="Sigma70_r4"/>
    <property type="match status" value="1"/>
</dbReference>
<dbReference type="eggNOG" id="COG1595">
    <property type="taxonomic scope" value="Bacteria"/>
</dbReference>
<protein>
    <submittedName>
        <fullName evidence="7">RNA polymerase sigma factor, sigma-70 family</fullName>
    </submittedName>
</protein>
<dbReference type="InterPro" id="IPR013324">
    <property type="entry name" value="RNA_pol_sigma_r3/r4-like"/>
</dbReference>
<dbReference type="Pfam" id="PF08281">
    <property type="entry name" value="Sigma70_r4_2"/>
    <property type="match status" value="1"/>
</dbReference>
<dbReference type="AlphaFoldDB" id="I4AH43"/>
<dbReference type="InterPro" id="IPR014284">
    <property type="entry name" value="RNA_pol_sigma-70_dom"/>
</dbReference>
<dbReference type="STRING" id="880071.Fleli_0820"/>
<evidence type="ECO:0000259" key="6">
    <source>
        <dbReference type="Pfam" id="PF08281"/>
    </source>
</evidence>
<keyword evidence="2" id="KW-0805">Transcription regulation</keyword>
<evidence type="ECO:0000256" key="1">
    <source>
        <dbReference type="ARBA" id="ARBA00010641"/>
    </source>
</evidence>
<evidence type="ECO:0000256" key="3">
    <source>
        <dbReference type="ARBA" id="ARBA00023082"/>
    </source>
</evidence>
<dbReference type="Gene3D" id="1.10.10.10">
    <property type="entry name" value="Winged helix-like DNA-binding domain superfamily/Winged helix DNA-binding domain"/>
    <property type="match status" value="1"/>
</dbReference>
<keyword evidence="4" id="KW-0804">Transcription</keyword>
<reference evidence="8" key="1">
    <citation type="submission" date="2012-06" db="EMBL/GenBank/DDBJ databases">
        <title>The complete genome of Flexibacter litoralis DSM 6794.</title>
        <authorList>
            <person name="Lucas S."/>
            <person name="Copeland A."/>
            <person name="Lapidus A."/>
            <person name="Glavina del Rio T."/>
            <person name="Dalin E."/>
            <person name="Tice H."/>
            <person name="Bruce D."/>
            <person name="Goodwin L."/>
            <person name="Pitluck S."/>
            <person name="Peters L."/>
            <person name="Ovchinnikova G."/>
            <person name="Lu M."/>
            <person name="Kyrpides N."/>
            <person name="Mavromatis K."/>
            <person name="Ivanova N."/>
            <person name="Brettin T."/>
            <person name="Detter J.C."/>
            <person name="Han C."/>
            <person name="Larimer F."/>
            <person name="Land M."/>
            <person name="Hauser L."/>
            <person name="Markowitz V."/>
            <person name="Cheng J.-F."/>
            <person name="Hugenholtz P."/>
            <person name="Woyke T."/>
            <person name="Wu D."/>
            <person name="Spring S."/>
            <person name="Lang E."/>
            <person name="Kopitz M."/>
            <person name="Brambilla E."/>
            <person name="Klenk H.-P."/>
            <person name="Eisen J.A."/>
        </authorList>
    </citation>
    <scope>NUCLEOTIDE SEQUENCE [LARGE SCALE GENOMIC DNA]</scope>
    <source>
        <strain evidence="8">ATCC 23117 / DSM 6794 / NBRC 15988 / NCIMB 1366 / Sio-4</strain>
    </source>
</reference>
<dbReference type="KEGG" id="fli:Fleli_0820"/>
<dbReference type="SUPFAM" id="SSF88659">
    <property type="entry name" value="Sigma3 and sigma4 domains of RNA polymerase sigma factors"/>
    <property type="match status" value="1"/>
</dbReference>
<dbReference type="Proteomes" id="UP000006054">
    <property type="component" value="Chromosome"/>
</dbReference>
<dbReference type="SUPFAM" id="SSF88946">
    <property type="entry name" value="Sigma2 domain of RNA polymerase sigma factors"/>
    <property type="match status" value="1"/>
</dbReference>
<dbReference type="InterPro" id="IPR013325">
    <property type="entry name" value="RNA_pol_sigma_r2"/>
</dbReference>
<dbReference type="Gene3D" id="1.10.1740.10">
    <property type="match status" value="1"/>
</dbReference>
<gene>
    <name evidence="7" type="ordered locus">Fleli_0820</name>
</gene>
<proteinExistence type="inferred from homology"/>
<accession>I4AH43</accession>
<evidence type="ECO:0000256" key="2">
    <source>
        <dbReference type="ARBA" id="ARBA00023015"/>
    </source>
</evidence>
<dbReference type="InterPro" id="IPR007627">
    <property type="entry name" value="RNA_pol_sigma70_r2"/>
</dbReference>
<organism evidence="7 8">
    <name type="scientific">Bernardetia litoralis (strain ATCC 23117 / DSM 6794 / NBRC 15988 / NCIMB 1366 / Fx l1 / Sio-4)</name>
    <name type="common">Flexibacter litoralis</name>
    <dbReference type="NCBI Taxonomy" id="880071"/>
    <lineage>
        <taxon>Bacteria</taxon>
        <taxon>Pseudomonadati</taxon>
        <taxon>Bacteroidota</taxon>
        <taxon>Cytophagia</taxon>
        <taxon>Cytophagales</taxon>
        <taxon>Bernardetiaceae</taxon>
        <taxon>Bernardetia</taxon>
    </lineage>
</organism>